<dbReference type="InParanoid" id="A0A067M3W1"/>
<evidence type="ECO:0000256" key="3">
    <source>
        <dbReference type="ARBA" id="ARBA00020820"/>
    </source>
</evidence>
<evidence type="ECO:0000313" key="10">
    <source>
        <dbReference type="EMBL" id="KDQ06572.1"/>
    </source>
</evidence>
<comment type="subcellular location">
    <subcellularLocation>
        <location evidence="1">Endoplasmic reticulum membrane</location>
        <topology evidence="1">Multi-pass membrane protein</topology>
    </subcellularLocation>
</comment>
<keyword evidence="4 9" id="KW-0812">Transmembrane</keyword>
<evidence type="ECO:0000313" key="11">
    <source>
        <dbReference type="Proteomes" id="UP000027195"/>
    </source>
</evidence>
<dbReference type="FunCoup" id="A0A067M3W1">
    <property type="interactions" value="343"/>
</dbReference>
<organism evidence="10 11">
    <name type="scientific">Botryobasidium botryosum (strain FD-172 SS1)</name>
    <dbReference type="NCBI Taxonomy" id="930990"/>
    <lineage>
        <taxon>Eukaryota</taxon>
        <taxon>Fungi</taxon>
        <taxon>Dikarya</taxon>
        <taxon>Basidiomycota</taxon>
        <taxon>Agaricomycotina</taxon>
        <taxon>Agaricomycetes</taxon>
        <taxon>Cantharellales</taxon>
        <taxon>Botryobasidiaceae</taxon>
        <taxon>Botryobasidium</taxon>
    </lineage>
</organism>
<comment type="similarity">
    <text evidence="2 8">Belongs to the EMC4 family.</text>
</comment>
<dbReference type="OrthoDB" id="369569at2759"/>
<dbReference type="PANTHER" id="PTHR19315">
    <property type="entry name" value="ER MEMBRANE PROTEIN COMPLEX SUBUNIT 4"/>
    <property type="match status" value="1"/>
</dbReference>
<dbReference type="Proteomes" id="UP000027195">
    <property type="component" value="Unassembled WGS sequence"/>
</dbReference>
<keyword evidence="11" id="KW-1185">Reference proteome</keyword>
<sequence>MAPPRAIPKLDYASIDTSKWKNIPNPPGYVDSASKPSDQSIAKGAFASSQLALKQQRAWDLAMAPGKSLPMNAFMLYMSGGGVQIFSIGILAMLLINPIKAFANINTAFAPLEPTPAEGGGTGTLIPQKAVYVLCNLLTLALGLWKCSTLGLLPTGTADWLAFETRGLVRWHAAARLCVLTFLL</sequence>
<dbReference type="EMBL" id="KL198130">
    <property type="protein sequence ID" value="KDQ06572.1"/>
    <property type="molecule type" value="Genomic_DNA"/>
</dbReference>
<feature type="transmembrane region" description="Helical" evidence="9">
    <location>
        <begin position="74"/>
        <end position="96"/>
    </location>
</feature>
<protein>
    <recommendedName>
        <fullName evidence="3 8">ER membrane protein complex subunit 4</fullName>
    </recommendedName>
</protein>
<evidence type="ECO:0000256" key="6">
    <source>
        <dbReference type="ARBA" id="ARBA00022989"/>
    </source>
</evidence>
<evidence type="ECO:0000256" key="9">
    <source>
        <dbReference type="SAM" id="Phobius"/>
    </source>
</evidence>
<accession>A0A067M3W1</accession>
<dbReference type="PIRSF" id="PIRSF017207">
    <property type="entry name" value="UCP017207_TM-p85"/>
    <property type="match status" value="1"/>
</dbReference>
<dbReference type="HOGENOM" id="CLU_098404_1_2_1"/>
<evidence type="ECO:0000256" key="1">
    <source>
        <dbReference type="ARBA" id="ARBA00004477"/>
    </source>
</evidence>
<evidence type="ECO:0000256" key="5">
    <source>
        <dbReference type="ARBA" id="ARBA00022824"/>
    </source>
</evidence>
<evidence type="ECO:0000256" key="2">
    <source>
        <dbReference type="ARBA" id="ARBA00007715"/>
    </source>
</evidence>
<evidence type="ECO:0000256" key="8">
    <source>
        <dbReference type="PIRNR" id="PIRNR017207"/>
    </source>
</evidence>
<reference evidence="11" key="1">
    <citation type="journal article" date="2014" name="Proc. Natl. Acad. Sci. U.S.A.">
        <title>Extensive sampling of basidiomycete genomes demonstrates inadequacy of the white-rot/brown-rot paradigm for wood decay fungi.</title>
        <authorList>
            <person name="Riley R."/>
            <person name="Salamov A.A."/>
            <person name="Brown D.W."/>
            <person name="Nagy L.G."/>
            <person name="Floudas D."/>
            <person name="Held B.W."/>
            <person name="Levasseur A."/>
            <person name="Lombard V."/>
            <person name="Morin E."/>
            <person name="Otillar R."/>
            <person name="Lindquist E.A."/>
            <person name="Sun H."/>
            <person name="LaButti K.M."/>
            <person name="Schmutz J."/>
            <person name="Jabbour D."/>
            <person name="Luo H."/>
            <person name="Baker S.E."/>
            <person name="Pisabarro A.G."/>
            <person name="Walton J.D."/>
            <person name="Blanchette R.A."/>
            <person name="Henrissat B."/>
            <person name="Martin F."/>
            <person name="Cullen D."/>
            <person name="Hibbett D.S."/>
            <person name="Grigoriev I.V."/>
        </authorList>
    </citation>
    <scope>NUCLEOTIDE SEQUENCE [LARGE SCALE GENOMIC DNA]</scope>
    <source>
        <strain evidence="11">FD-172 SS1</strain>
    </source>
</reference>
<keyword evidence="6 9" id="KW-1133">Transmembrane helix</keyword>
<dbReference type="STRING" id="930990.A0A067M3W1"/>
<gene>
    <name evidence="10" type="ORF">BOTBODRAFT_121305</name>
</gene>
<proteinExistence type="inferred from homology"/>
<evidence type="ECO:0000256" key="7">
    <source>
        <dbReference type="ARBA" id="ARBA00023136"/>
    </source>
</evidence>
<dbReference type="GO" id="GO:0005789">
    <property type="term" value="C:endoplasmic reticulum membrane"/>
    <property type="evidence" value="ECO:0007669"/>
    <property type="project" value="UniProtKB-SubCell"/>
</dbReference>
<evidence type="ECO:0000256" key="4">
    <source>
        <dbReference type="ARBA" id="ARBA00022692"/>
    </source>
</evidence>
<keyword evidence="5" id="KW-0256">Endoplasmic reticulum</keyword>
<dbReference type="Pfam" id="PF06417">
    <property type="entry name" value="EMC4"/>
    <property type="match status" value="1"/>
</dbReference>
<keyword evidence="7 8" id="KW-0472">Membrane</keyword>
<dbReference type="AlphaFoldDB" id="A0A067M3W1"/>
<name>A0A067M3W1_BOTB1</name>
<dbReference type="InterPro" id="IPR009445">
    <property type="entry name" value="TMEM85/Emc4"/>
</dbReference>